<reference evidence="4 5" key="1">
    <citation type="journal article" date="2013" name="Nature">
        <title>Insights into bilaterian evolution from three spiralian genomes.</title>
        <authorList>
            <person name="Simakov O."/>
            <person name="Marletaz F."/>
            <person name="Cho S.J."/>
            <person name="Edsinger-Gonzales E."/>
            <person name="Havlak P."/>
            <person name="Hellsten U."/>
            <person name="Kuo D.H."/>
            <person name="Larsson T."/>
            <person name="Lv J."/>
            <person name="Arendt D."/>
            <person name="Savage R."/>
            <person name="Osoegawa K."/>
            <person name="de Jong P."/>
            <person name="Grimwood J."/>
            <person name="Chapman J.A."/>
            <person name="Shapiro H."/>
            <person name="Aerts A."/>
            <person name="Otillar R.P."/>
            <person name="Terry A.Y."/>
            <person name="Boore J.L."/>
            <person name="Grigoriev I.V."/>
            <person name="Lindberg D.R."/>
            <person name="Seaver E.C."/>
            <person name="Weisblat D.A."/>
            <person name="Putnam N.H."/>
            <person name="Rokhsar D.S."/>
        </authorList>
    </citation>
    <scope>NUCLEOTIDE SEQUENCE [LARGE SCALE GENOMIC DNA]</scope>
</reference>
<gene>
    <name evidence="4" type="ORF">LOTGIDRAFT_111664</name>
</gene>
<dbReference type="InterPro" id="IPR011701">
    <property type="entry name" value="MFS"/>
</dbReference>
<feature type="transmembrane region" description="Helical" evidence="2">
    <location>
        <begin position="101"/>
        <end position="121"/>
    </location>
</feature>
<dbReference type="InterPro" id="IPR036259">
    <property type="entry name" value="MFS_trans_sf"/>
</dbReference>
<proteinExistence type="predicted"/>
<evidence type="ECO:0000313" key="5">
    <source>
        <dbReference type="Proteomes" id="UP000030746"/>
    </source>
</evidence>
<dbReference type="GO" id="GO:0008028">
    <property type="term" value="F:monocarboxylic acid transmembrane transporter activity"/>
    <property type="evidence" value="ECO:0007669"/>
    <property type="project" value="TreeGrafter"/>
</dbReference>
<protein>
    <recommendedName>
        <fullName evidence="3">Major facilitator superfamily (MFS) profile domain-containing protein</fullName>
    </recommendedName>
</protein>
<feature type="transmembrane region" description="Helical" evidence="2">
    <location>
        <begin position="328"/>
        <end position="351"/>
    </location>
</feature>
<dbReference type="EMBL" id="KB200521">
    <property type="protein sequence ID" value="ESP01443.1"/>
    <property type="molecule type" value="Genomic_DNA"/>
</dbReference>
<dbReference type="SUPFAM" id="SSF103473">
    <property type="entry name" value="MFS general substrate transporter"/>
    <property type="match status" value="1"/>
</dbReference>
<keyword evidence="2" id="KW-1133">Transmembrane helix</keyword>
<organism evidence="4 5">
    <name type="scientific">Lottia gigantea</name>
    <name type="common">Giant owl limpet</name>
    <dbReference type="NCBI Taxonomy" id="225164"/>
    <lineage>
        <taxon>Eukaryota</taxon>
        <taxon>Metazoa</taxon>
        <taxon>Spiralia</taxon>
        <taxon>Lophotrochozoa</taxon>
        <taxon>Mollusca</taxon>
        <taxon>Gastropoda</taxon>
        <taxon>Patellogastropoda</taxon>
        <taxon>Lottioidea</taxon>
        <taxon>Lottiidae</taxon>
        <taxon>Lottia</taxon>
    </lineage>
</organism>
<feature type="transmembrane region" description="Helical" evidence="2">
    <location>
        <begin position="76"/>
        <end position="95"/>
    </location>
</feature>
<dbReference type="PANTHER" id="PTHR11360:SF284">
    <property type="entry name" value="EG:103B4.3 PROTEIN-RELATED"/>
    <property type="match status" value="1"/>
</dbReference>
<dbReference type="GeneID" id="20230760"/>
<dbReference type="KEGG" id="lgi:LOTGIDRAFT_111664"/>
<feature type="transmembrane region" description="Helical" evidence="2">
    <location>
        <begin position="358"/>
        <end position="381"/>
    </location>
</feature>
<name>V4AVR1_LOTGI</name>
<feature type="transmembrane region" description="Helical" evidence="2">
    <location>
        <begin position="237"/>
        <end position="261"/>
    </location>
</feature>
<comment type="subcellular location">
    <subcellularLocation>
        <location evidence="1">Membrane</location>
        <topology evidence="1">Multi-pass membrane protein</topology>
    </subcellularLocation>
</comment>
<dbReference type="GO" id="GO:0016020">
    <property type="term" value="C:membrane"/>
    <property type="evidence" value="ECO:0007669"/>
    <property type="project" value="UniProtKB-SubCell"/>
</dbReference>
<dbReference type="OrthoDB" id="6499973at2759"/>
<dbReference type="InterPro" id="IPR050327">
    <property type="entry name" value="Proton-linked_MCT"/>
</dbReference>
<keyword evidence="5" id="KW-1185">Reference proteome</keyword>
<dbReference type="Proteomes" id="UP000030746">
    <property type="component" value="Unassembled WGS sequence"/>
</dbReference>
<dbReference type="Gene3D" id="1.20.1250.20">
    <property type="entry name" value="MFS general substrate transporter like domains"/>
    <property type="match status" value="1"/>
</dbReference>
<feature type="transmembrane region" description="Helical" evidence="2">
    <location>
        <begin position="163"/>
        <end position="183"/>
    </location>
</feature>
<feature type="transmembrane region" description="Helical" evidence="2">
    <location>
        <begin position="43"/>
        <end position="64"/>
    </location>
</feature>
<dbReference type="PROSITE" id="PS50850">
    <property type="entry name" value="MFS"/>
    <property type="match status" value="1"/>
</dbReference>
<dbReference type="RefSeq" id="XP_009048077.1">
    <property type="nucleotide sequence ID" value="XM_009049829.1"/>
</dbReference>
<sequence>MEGGVWGLVIILSAFMIQFIAFGISGSIGVYNVEFLDDFETDALEVSLISSINLGVFLGTGPLASYLMDRFSHRKVVIFGGLMCSMGILAIPWLPSINYLYFVYGVVNGLGGCLAYVPSHVLSGLYYDKKRGLATGIATAGSGLGITVGPIVIAYLIEEYTWRGSLIILTGVSLNIMVFGALLRPVPMKAKTKIISKSEVPSISSNLETVVPLPNTDDRKMPYLKKLVKYILTDIDFLVYFVNNIFWNMGLGIILALLAEFCVEKGISKIDSAFIVTLNGLGSFVGCLTGGVLSNIKRLNSYYTFALVNVLAGVSLLLMPIFSGIHLYITLSILCGFFIGIILGYLLALLADILGPELFGDGVGVIMIANGLGAFLGPSIAGKKFYFF</sequence>
<feature type="domain" description="Major facilitator superfamily (MFS) profile" evidence="3">
    <location>
        <begin position="10"/>
        <end position="388"/>
    </location>
</feature>
<dbReference type="PANTHER" id="PTHR11360">
    <property type="entry name" value="MONOCARBOXYLATE TRANSPORTER"/>
    <property type="match status" value="1"/>
</dbReference>
<dbReference type="InterPro" id="IPR020846">
    <property type="entry name" value="MFS_dom"/>
</dbReference>
<evidence type="ECO:0000256" key="2">
    <source>
        <dbReference type="SAM" id="Phobius"/>
    </source>
</evidence>
<feature type="transmembrane region" description="Helical" evidence="2">
    <location>
        <begin position="302"/>
        <end position="322"/>
    </location>
</feature>
<evidence type="ECO:0000313" key="4">
    <source>
        <dbReference type="EMBL" id="ESP01443.1"/>
    </source>
</evidence>
<dbReference type="Pfam" id="PF07690">
    <property type="entry name" value="MFS_1"/>
    <property type="match status" value="1"/>
</dbReference>
<dbReference type="OMA" id="NLAPVCC"/>
<dbReference type="HOGENOM" id="CLU_001265_59_1_1"/>
<evidence type="ECO:0000259" key="3">
    <source>
        <dbReference type="PROSITE" id="PS50850"/>
    </source>
</evidence>
<dbReference type="AlphaFoldDB" id="V4AVR1"/>
<feature type="transmembrane region" description="Helical" evidence="2">
    <location>
        <begin position="7"/>
        <end position="31"/>
    </location>
</feature>
<dbReference type="CDD" id="cd17352">
    <property type="entry name" value="MFS_MCT_SLC16"/>
    <property type="match status" value="1"/>
</dbReference>
<keyword evidence="2" id="KW-0472">Membrane</keyword>
<feature type="transmembrane region" description="Helical" evidence="2">
    <location>
        <begin position="273"/>
        <end position="293"/>
    </location>
</feature>
<evidence type="ECO:0000256" key="1">
    <source>
        <dbReference type="ARBA" id="ARBA00004141"/>
    </source>
</evidence>
<accession>V4AVR1</accession>
<feature type="transmembrane region" description="Helical" evidence="2">
    <location>
        <begin position="133"/>
        <end position="157"/>
    </location>
</feature>
<dbReference type="CTD" id="20230760"/>
<keyword evidence="2" id="KW-0812">Transmembrane</keyword>